<reference evidence="1" key="1">
    <citation type="journal article" date="2013" name="BMC Genomics">
        <title>Genomic characterization provides new insight into Salmonella phage diversity.</title>
        <authorList>
            <person name="Moreno Switt A.I."/>
            <person name="Orsi R.H."/>
            <person name="den Bakker H.C."/>
            <person name="Vongkamjan K."/>
            <person name="Altier C."/>
            <person name="Wiedmann M."/>
        </authorList>
    </citation>
    <scope>NUCLEOTIDE SEQUENCE</scope>
</reference>
<sequence>LPLNPKLENLKMAIIKNVVITAKTRDDARVMAKKLCGKVVDNGKQSAVRWGVKVDKQLKLKNSPINLFTCVNTIGKTNVYTKKAYIRRVALTSPIRTMRSYAKLKINK</sequence>
<accession>S4TUI9</accession>
<organism evidence="1">
    <name type="scientific">Salmonella phage FSL SP-012</name>
    <dbReference type="NCBI Taxonomy" id="1173771"/>
    <lineage>
        <taxon>Viruses</taxon>
        <taxon>Duplodnaviria</taxon>
        <taxon>Heunggongvirae</taxon>
        <taxon>Uroviricota</taxon>
        <taxon>Caudoviricetes</taxon>
        <taxon>Andersonviridae</taxon>
        <taxon>Ounavirinae</taxon>
        <taxon>Felixounavirus</taxon>
    </lineage>
</organism>
<feature type="non-terminal residue" evidence="1">
    <location>
        <position position="1"/>
    </location>
</feature>
<evidence type="ECO:0000313" key="1">
    <source>
        <dbReference type="EMBL" id="AGF88920.1"/>
    </source>
</evidence>
<gene>
    <name evidence="1" type="ORF">SP012_00715</name>
</gene>
<protein>
    <submittedName>
        <fullName evidence="1">Uncharacterized protein</fullName>
    </submittedName>
</protein>
<dbReference type="EMBL" id="KC139555">
    <property type="protein sequence ID" value="AGF88920.1"/>
    <property type="molecule type" value="Genomic_DNA"/>
</dbReference>
<name>S4TUI9_9CAUD</name>
<proteinExistence type="predicted"/>